<dbReference type="AlphaFoldDB" id="A0A151SGU8"/>
<reference evidence="1 2" key="1">
    <citation type="journal article" date="2012" name="Nat. Biotechnol.">
        <title>Draft genome sequence of pigeonpea (Cajanus cajan), an orphan legume crop of resource-poor farmers.</title>
        <authorList>
            <person name="Varshney R.K."/>
            <person name="Chen W."/>
            <person name="Li Y."/>
            <person name="Bharti A.K."/>
            <person name="Saxena R.K."/>
            <person name="Schlueter J.A."/>
            <person name="Donoghue M.T."/>
            <person name="Azam S."/>
            <person name="Fan G."/>
            <person name="Whaley A.M."/>
            <person name="Farmer A.D."/>
            <person name="Sheridan J."/>
            <person name="Iwata A."/>
            <person name="Tuteja R."/>
            <person name="Penmetsa R.V."/>
            <person name="Wu W."/>
            <person name="Upadhyaya H.D."/>
            <person name="Yang S.P."/>
            <person name="Shah T."/>
            <person name="Saxena K.B."/>
            <person name="Michael T."/>
            <person name="McCombie W.R."/>
            <person name="Yang B."/>
            <person name="Zhang G."/>
            <person name="Yang H."/>
            <person name="Wang J."/>
            <person name="Spillane C."/>
            <person name="Cook D.R."/>
            <person name="May G.D."/>
            <person name="Xu X."/>
            <person name="Jackson S.A."/>
        </authorList>
    </citation>
    <scope>NUCLEOTIDE SEQUENCE [LARGE SCALE GENOMIC DNA]</scope>
    <source>
        <strain evidence="2">cv. Asha</strain>
    </source>
</reference>
<name>A0A151SGU8_CAJCA</name>
<organism evidence="1 2">
    <name type="scientific">Cajanus cajan</name>
    <name type="common">Pigeon pea</name>
    <name type="synonym">Cajanus indicus</name>
    <dbReference type="NCBI Taxonomy" id="3821"/>
    <lineage>
        <taxon>Eukaryota</taxon>
        <taxon>Viridiplantae</taxon>
        <taxon>Streptophyta</taxon>
        <taxon>Embryophyta</taxon>
        <taxon>Tracheophyta</taxon>
        <taxon>Spermatophyta</taxon>
        <taxon>Magnoliopsida</taxon>
        <taxon>eudicotyledons</taxon>
        <taxon>Gunneridae</taxon>
        <taxon>Pentapetalae</taxon>
        <taxon>rosids</taxon>
        <taxon>fabids</taxon>
        <taxon>Fabales</taxon>
        <taxon>Fabaceae</taxon>
        <taxon>Papilionoideae</taxon>
        <taxon>50 kb inversion clade</taxon>
        <taxon>NPAAA clade</taxon>
        <taxon>indigoferoid/millettioid clade</taxon>
        <taxon>Phaseoleae</taxon>
        <taxon>Cajanus</taxon>
    </lineage>
</organism>
<accession>A0A151SGU8</accession>
<proteinExistence type="predicted"/>
<sequence>MVNWRRIKNSIKGLFVDGKFMEQPWQRSFLDGIQFKQISVRENSQLMTSIGVEEIKMAV</sequence>
<dbReference type="Gramene" id="C.cajan_00105.t">
    <property type="protein sequence ID" value="C.cajan_00105.t"/>
    <property type="gene ID" value="C.cajan_00105"/>
</dbReference>
<protein>
    <submittedName>
        <fullName evidence="1">Uncharacterized protein</fullName>
    </submittedName>
</protein>
<dbReference type="Proteomes" id="UP000075243">
    <property type="component" value="Chromosome 11"/>
</dbReference>
<evidence type="ECO:0000313" key="2">
    <source>
        <dbReference type="Proteomes" id="UP000075243"/>
    </source>
</evidence>
<evidence type="ECO:0000313" key="1">
    <source>
        <dbReference type="EMBL" id="KYP53941.1"/>
    </source>
</evidence>
<gene>
    <name evidence="1" type="ORF">KK1_000106</name>
</gene>
<keyword evidence="2" id="KW-1185">Reference proteome</keyword>
<dbReference type="EMBL" id="CM003613">
    <property type="protein sequence ID" value="KYP53941.1"/>
    <property type="molecule type" value="Genomic_DNA"/>
</dbReference>